<evidence type="ECO:0000313" key="2">
    <source>
        <dbReference type="EMBL" id="CAK5281826.1"/>
    </source>
</evidence>
<evidence type="ECO:0000313" key="3">
    <source>
        <dbReference type="Proteomes" id="UP001295794"/>
    </source>
</evidence>
<protein>
    <recommendedName>
        <fullName evidence="4">Asteroid domain-containing protein</fullName>
    </recommendedName>
</protein>
<dbReference type="EMBL" id="CAVNYO010000444">
    <property type="protein sequence ID" value="CAK5281826.1"/>
    <property type="molecule type" value="Genomic_DNA"/>
</dbReference>
<dbReference type="SUPFAM" id="SSF88723">
    <property type="entry name" value="PIN domain-like"/>
    <property type="match status" value="1"/>
</dbReference>
<dbReference type="Gene3D" id="3.40.50.1010">
    <property type="entry name" value="5'-nuclease"/>
    <property type="match status" value="1"/>
</dbReference>
<gene>
    <name evidence="2" type="ORF">MYCIT1_LOCUS33109</name>
</gene>
<accession>A0AAD2HTD3</accession>
<comment type="caution">
    <text evidence="2">The sequence shown here is derived from an EMBL/GenBank/DDBJ whole genome shotgun (WGS) entry which is preliminary data.</text>
</comment>
<dbReference type="PANTHER" id="PTHR15665">
    <property type="entry name" value="ASTEROID PROTEIN"/>
    <property type="match status" value="1"/>
</dbReference>
<name>A0AAD2HTD3_9AGAR</name>
<evidence type="ECO:0008006" key="4">
    <source>
        <dbReference type="Google" id="ProtNLM"/>
    </source>
</evidence>
<proteinExistence type="inferred from homology"/>
<dbReference type="PANTHER" id="PTHR15665:SF1">
    <property type="entry name" value="PROTEIN ASTEROID HOMOLOG 1"/>
    <property type="match status" value="1"/>
</dbReference>
<dbReference type="InterPro" id="IPR029060">
    <property type="entry name" value="PIN-like_dom_sf"/>
</dbReference>
<dbReference type="AlphaFoldDB" id="A0AAD2HTD3"/>
<dbReference type="InterPro" id="IPR026832">
    <property type="entry name" value="Asteroid"/>
</dbReference>
<reference evidence="2" key="1">
    <citation type="submission" date="2023-11" db="EMBL/GenBank/DDBJ databases">
        <authorList>
            <person name="De Vega J J."/>
            <person name="De Vega J J."/>
        </authorList>
    </citation>
    <scope>NUCLEOTIDE SEQUENCE</scope>
</reference>
<organism evidence="2 3">
    <name type="scientific">Mycena citricolor</name>
    <dbReference type="NCBI Taxonomy" id="2018698"/>
    <lineage>
        <taxon>Eukaryota</taxon>
        <taxon>Fungi</taxon>
        <taxon>Dikarya</taxon>
        <taxon>Basidiomycota</taxon>
        <taxon>Agaricomycotina</taxon>
        <taxon>Agaricomycetes</taxon>
        <taxon>Agaricomycetidae</taxon>
        <taxon>Agaricales</taxon>
        <taxon>Marasmiineae</taxon>
        <taxon>Mycenaceae</taxon>
        <taxon>Mycena</taxon>
    </lineage>
</organism>
<evidence type="ECO:0000256" key="1">
    <source>
        <dbReference type="ARBA" id="ARBA00007398"/>
    </source>
</evidence>
<sequence>MGVLGLSTYLRENRRLSEAHRLDTRELLADRIKIVVDGWSFIYDLYRSSGLPWVYGGEYAAFGRLVRTVVEAWVRVGLEVSFVFDGPCPELKFPTVVSRLTQTNVTNALVFFRTSSSSRANSRFLHESRIIPPLVYTACIECLNTLPSSINDHVFVHYADEEGDPYAVELAGRIGAFVAGSDSDFVILNAPGYRGCIPLDEMIWSAAEAEEAVVQDDDFQPVRKPKSHKRAVVTSGRGLVPPADLKGLSLAFTSYSPTTLAAHLNLPITLLPLMGALVGNDLSNSSSSSGKNVQLLFFERGMSHAQRITRVTATINSILSASSLKGKQKVEGVMDLIDKTVTALLIRSISTMGSGEVEKVVDRIVEATLQYALHKSPDDSKALWPTSICALHLPEVCPILPMMSRMERHDIREAYLQAYRRGCLNPKILDLLQTGTSWPRLFLEVPDLETVSRALGRPIRQWGYAILHDALGLPCPEADLDEQTIGADAEAVDEDDEEELVDVVESDSDEESTSPDLLAPLRGALQSLQVPEDAESHISDDRIPIVTEFLRRGTRIAEEPVAVPMISDLLASISCSAPGPVACQSEAQRLTVLLRALRSDSDAVRTLPRRQLGAAVCLRWIIMTLHERASESKDRDKERWTRREALCFLAAHELDSDPSESDNSPELLDRNIQLTAQALTCIEAVDQLSQILLISHLLPSIAPTFSGMAFHRRLTGVTPPTVSQPLSDACLVDLSYALADERKKKIRKTKGSGRGASVPANPATGLFGLLANADA</sequence>
<comment type="similarity">
    <text evidence="1">Belongs to the asteroid family.</text>
</comment>
<dbReference type="Proteomes" id="UP001295794">
    <property type="component" value="Unassembled WGS sequence"/>
</dbReference>
<keyword evidence="3" id="KW-1185">Reference proteome</keyword>